<feature type="DNA-binding region" description="Homeobox" evidence="1">
    <location>
        <begin position="123"/>
        <end position="185"/>
    </location>
</feature>
<evidence type="ECO:0000313" key="4">
    <source>
        <dbReference type="EMBL" id="ADY62696.1"/>
    </source>
</evidence>
<dbReference type="CDD" id="cd00086">
    <property type="entry name" value="homeodomain"/>
    <property type="match status" value="1"/>
</dbReference>
<reference evidence="4" key="1">
    <citation type="journal article" date="2011" name="Eukaryot. Cell">
        <title>Evolution of mating within the Candida parapsilosis species group.</title>
        <authorList>
            <person name="Sai S."/>
            <person name="Holland L.M."/>
            <person name="McGee C.F."/>
            <person name="Lynch D.B."/>
            <person name="Butler G."/>
        </authorList>
    </citation>
    <scope>NUCLEOTIDE SEQUENCE</scope>
    <source>
        <strain evidence="4">Cp185</strain>
    </source>
</reference>
<dbReference type="GO" id="GO:0005634">
    <property type="term" value="C:nucleus"/>
    <property type="evidence" value="ECO:0007669"/>
    <property type="project" value="UniProtKB-SubCell"/>
</dbReference>
<gene>
    <name evidence="4" type="primary">MTLa2</name>
</gene>
<keyword evidence="1 2" id="KW-0238">DNA-binding</keyword>
<proteinExistence type="predicted"/>
<dbReference type="SMART" id="SM00389">
    <property type="entry name" value="HOX"/>
    <property type="match status" value="1"/>
</dbReference>
<evidence type="ECO:0000259" key="3">
    <source>
        <dbReference type="PROSITE" id="PS50071"/>
    </source>
</evidence>
<dbReference type="GO" id="GO:0003677">
    <property type="term" value="F:DNA binding"/>
    <property type="evidence" value="ECO:0007669"/>
    <property type="project" value="UniProtKB-UniRule"/>
</dbReference>
<comment type="subcellular location">
    <subcellularLocation>
        <location evidence="1 2">Nucleus</location>
    </subcellularLocation>
</comment>
<keyword evidence="1 2" id="KW-0539">Nucleus</keyword>
<evidence type="ECO:0000256" key="2">
    <source>
        <dbReference type="RuleBase" id="RU000682"/>
    </source>
</evidence>
<accession>F1D941</accession>
<dbReference type="SUPFAM" id="SSF46689">
    <property type="entry name" value="Homeodomain-like"/>
    <property type="match status" value="1"/>
</dbReference>
<protein>
    <submittedName>
        <fullName evidence="4">MTLa2</fullName>
    </submittedName>
</protein>
<dbReference type="InterPro" id="IPR009057">
    <property type="entry name" value="Homeodomain-like_sf"/>
</dbReference>
<evidence type="ECO:0000256" key="1">
    <source>
        <dbReference type="PROSITE-ProRule" id="PRU00108"/>
    </source>
</evidence>
<dbReference type="EMBL" id="HQ696682">
    <property type="protein sequence ID" value="ADY62696.1"/>
    <property type="molecule type" value="Genomic_DNA"/>
</dbReference>
<dbReference type="InterPro" id="IPR001356">
    <property type="entry name" value="HD"/>
</dbReference>
<feature type="domain" description="Homeobox" evidence="3">
    <location>
        <begin position="121"/>
        <end position="184"/>
    </location>
</feature>
<dbReference type="PROSITE" id="PS50071">
    <property type="entry name" value="HOMEOBOX_2"/>
    <property type="match status" value="1"/>
</dbReference>
<sequence>MTTVDQASTVQLLHNYIVNLCSPNTVNYETINKDIRKIIKSLEIDVLVNSNGKTDTKTLNIVNKCARLLKYIISERLKLSRRSPRLQNEKQPISNHQFYIQKRSEYNGRVQKNTTKNFKNETLSKPSKRLSKNNLEVLENWFDENINDPYLNNISLRLLITTTNLSKSQIQNWASNRRRKERSVKISPEITEFFT</sequence>
<keyword evidence="1 2" id="KW-0371">Homeobox</keyword>
<dbReference type="AlphaFoldDB" id="F1D941"/>
<organism evidence="4">
    <name type="scientific">Candida orthopsilosis</name>
    <dbReference type="NCBI Taxonomy" id="273371"/>
    <lineage>
        <taxon>Eukaryota</taxon>
        <taxon>Fungi</taxon>
        <taxon>Dikarya</taxon>
        <taxon>Ascomycota</taxon>
        <taxon>Saccharomycotina</taxon>
        <taxon>Pichiomycetes</taxon>
        <taxon>Debaryomycetaceae</taxon>
        <taxon>Candida/Lodderomyces clade</taxon>
        <taxon>Candida</taxon>
    </lineage>
</organism>
<dbReference type="Gene3D" id="1.10.10.60">
    <property type="entry name" value="Homeodomain-like"/>
    <property type="match status" value="1"/>
</dbReference>
<dbReference type="Pfam" id="PF00046">
    <property type="entry name" value="Homeodomain"/>
    <property type="match status" value="1"/>
</dbReference>
<name>F1D941_9ASCO</name>